<accession>A0A379AVJ6</accession>
<reference evidence="4 6" key="2">
    <citation type="submission" date="2019-03" db="EMBL/GenBank/DDBJ databases">
        <title>Genomic Encyclopedia of Type Strains, Phase IV (KMG-IV): sequencing the most valuable type-strain genomes for metagenomic binning, comparative biology and taxonomic classification.</title>
        <authorList>
            <person name="Goeker M."/>
        </authorList>
    </citation>
    <scope>NUCLEOTIDE SEQUENCE [LARGE SCALE GENOMIC DNA]</scope>
    <source>
        <strain evidence="4 6">DSM 17481</strain>
    </source>
</reference>
<evidence type="ECO:0000256" key="2">
    <source>
        <dbReference type="SAM" id="Phobius"/>
    </source>
</evidence>
<keyword evidence="2" id="KW-0812">Transmembrane</keyword>
<evidence type="ECO:0000256" key="1">
    <source>
        <dbReference type="SAM" id="Coils"/>
    </source>
</evidence>
<sequence>MKLKPFLCISFVILAVFYFIRIYAQNACISENFAILASSVITALGWSISSYLNTRSFKRSEIIKNKDYITNRIDIFFDELLKLVEKRSTTIDDIEEFITTRITTIEFKANQLEKIFKEECQFISTESLAKLRSEPMDIFENSHSDYKKLNQQLNELRKSIHENIESNYSSWLEKNNSI</sequence>
<keyword evidence="2" id="KW-0472">Membrane</keyword>
<dbReference type="Proteomes" id="UP000255113">
    <property type="component" value="Unassembled WGS sequence"/>
</dbReference>
<keyword evidence="2" id="KW-1133">Transmembrane helix</keyword>
<organism evidence="3 5">
    <name type="scientific">Avibacterium gallinarum</name>
    <name type="common">Pasteurella gallinarum</name>
    <dbReference type="NCBI Taxonomy" id="755"/>
    <lineage>
        <taxon>Bacteria</taxon>
        <taxon>Pseudomonadati</taxon>
        <taxon>Pseudomonadota</taxon>
        <taxon>Gammaproteobacteria</taxon>
        <taxon>Pasteurellales</taxon>
        <taxon>Pasteurellaceae</taxon>
        <taxon>Avibacterium</taxon>
    </lineage>
</organism>
<evidence type="ECO:0008006" key="7">
    <source>
        <dbReference type="Google" id="ProtNLM"/>
    </source>
</evidence>
<dbReference type="AlphaFoldDB" id="A0A379AVJ6"/>
<name>A0A379AVJ6_AVIGA</name>
<dbReference type="EMBL" id="UGSQ01000003">
    <property type="protein sequence ID" value="SUB26258.1"/>
    <property type="molecule type" value="Genomic_DNA"/>
</dbReference>
<dbReference type="Proteomes" id="UP000294683">
    <property type="component" value="Unassembled WGS sequence"/>
</dbReference>
<evidence type="ECO:0000313" key="4">
    <source>
        <dbReference type="EMBL" id="TDP28568.1"/>
    </source>
</evidence>
<reference evidence="3 5" key="1">
    <citation type="submission" date="2018-06" db="EMBL/GenBank/DDBJ databases">
        <authorList>
            <consortium name="Pathogen Informatics"/>
            <person name="Doyle S."/>
        </authorList>
    </citation>
    <scope>NUCLEOTIDE SEQUENCE [LARGE SCALE GENOMIC DNA]</scope>
    <source>
        <strain evidence="3 5">NCTC11188</strain>
    </source>
</reference>
<proteinExistence type="predicted"/>
<protein>
    <recommendedName>
        <fullName evidence="7">Transmembrane protein</fullName>
    </recommendedName>
</protein>
<feature type="coiled-coil region" evidence="1">
    <location>
        <begin position="139"/>
        <end position="166"/>
    </location>
</feature>
<dbReference type="RefSeq" id="WP_115261358.1">
    <property type="nucleotide sequence ID" value="NZ_JBMMEU010000003.1"/>
</dbReference>
<gene>
    <name evidence="4" type="ORF">EV689_105114</name>
    <name evidence="3" type="ORF">NCTC11188_00599</name>
</gene>
<evidence type="ECO:0000313" key="5">
    <source>
        <dbReference type="Proteomes" id="UP000255113"/>
    </source>
</evidence>
<evidence type="ECO:0000313" key="3">
    <source>
        <dbReference type="EMBL" id="SUB26258.1"/>
    </source>
</evidence>
<evidence type="ECO:0000313" key="6">
    <source>
        <dbReference type="Proteomes" id="UP000294683"/>
    </source>
</evidence>
<keyword evidence="1" id="KW-0175">Coiled coil</keyword>
<keyword evidence="6" id="KW-1185">Reference proteome</keyword>
<dbReference type="EMBL" id="SNXJ01000005">
    <property type="protein sequence ID" value="TDP28568.1"/>
    <property type="molecule type" value="Genomic_DNA"/>
</dbReference>
<feature type="transmembrane region" description="Helical" evidence="2">
    <location>
        <begin position="34"/>
        <end position="54"/>
    </location>
</feature>